<dbReference type="Proteomes" id="UP000832041">
    <property type="component" value="Chromosome"/>
</dbReference>
<keyword evidence="4" id="KW-1185">Reference proteome</keyword>
<dbReference type="InterPro" id="IPR001466">
    <property type="entry name" value="Beta-lactam-related"/>
</dbReference>
<gene>
    <name evidence="3" type="ORF">FOF52_06015</name>
</gene>
<name>A0ABY4KZU0_THEAE</name>
<proteinExistence type="predicted"/>
<dbReference type="EMBL" id="CP051627">
    <property type="protein sequence ID" value="UPT20575.1"/>
    <property type="molecule type" value="Genomic_DNA"/>
</dbReference>
<evidence type="ECO:0000313" key="4">
    <source>
        <dbReference type="Proteomes" id="UP000832041"/>
    </source>
</evidence>
<evidence type="ECO:0000256" key="1">
    <source>
        <dbReference type="SAM" id="MobiDB-lite"/>
    </source>
</evidence>
<dbReference type="InterPro" id="IPR012338">
    <property type="entry name" value="Beta-lactam/transpept-like"/>
</dbReference>
<accession>A0ABY4KZU0</accession>
<dbReference type="Pfam" id="PF00144">
    <property type="entry name" value="Beta-lactamase"/>
    <property type="match status" value="1"/>
</dbReference>
<evidence type="ECO:0000259" key="2">
    <source>
        <dbReference type="Pfam" id="PF00144"/>
    </source>
</evidence>
<feature type="compositionally biased region" description="Low complexity" evidence="1">
    <location>
        <begin position="48"/>
        <end position="58"/>
    </location>
</feature>
<dbReference type="Gene3D" id="3.40.710.10">
    <property type="entry name" value="DD-peptidase/beta-lactamase superfamily"/>
    <property type="match status" value="1"/>
</dbReference>
<feature type="region of interest" description="Disordered" evidence="1">
    <location>
        <begin position="1"/>
        <end position="78"/>
    </location>
</feature>
<dbReference type="SUPFAM" id="SSF56601">
    <property type="entry name" value="beta-lactamase/transpeptidase-like"/>
    <property type="match status" value="1"/>
</dbReference>
<evidence type="ECO:0000313" key="3">
    <source>
        <dbReference type="EMBL" id="UPT20575.1"/>
    </source>
</evidence>
<sequence length="147" mass="15665">MGAYGQLPAAGARQRDGARRRGAVRIRPAAPAGESTARRRGTDQAPVTSRAPSRSSTAGGRGPRRARRPAARYLPDFRPGDAVTVRQLLSHTPGLPDPVIVAPAEGVQRVADWRLSAPPGTSPAYSNANHWTAARIMERVAGRPFDE</sequence>
<reference evidence="3 4" key="1">
    <citation type="submission" date="2020-04" db="EMBL/GenBank/DDBJ databases">
        <title>Thermobifida alba genome sequencing and assembly.</title>
        <authorList>
            <person name="Luzics S."/>
            <person name="Horvath B."/>
            <person name="Nagy I."/>
            <person name="Toth A."/>
            <person name="Nagy I."/>
            <person name="Kukolya J."/>
        </authorList>
    </citation>
    <scope>NUCLEOTIDE SEQUENCE [LARGE SCALE GENOMIC DNA]</scope>
    <source>
        <strain evidence="3 4">DSM 43795</strain>
    </source>
</reference>
<protein>
    <submittedName>
        <fullName evidence="3">Beta-lactamase family protein</fullName>
    </submittedName>
</protein>
<organism evidence="3 4">
    <name type="scientific">Thermobifida alba</name>
    <name type="common">Thermomonospora alba</name>
    <dbReference type="NCBI Taxonomy" id="53522"/>
    <lineage>
        <taxon>Bacteria</taxon>
        <taxon>Bacillati</taxon>
        <taxon>Actinomycetota</taxon>
        <taxon>Actinomycetes</taxon>
        <taxon>Streptosporangiales</taxon>
        <taxon>Nocardiopsidaceae</taxon>
        <taxon>Thermobifida</taxon>
    </lineage>
</organism>
<feature type="domain" description="Beta-lactamase-related" evidence="2">
    <location>
        <begin position="68"/>
        <end position="147"/>
    </location>
</feature>